<evidence type="ECO:0000313" key="2">
    <source>
        <dbReference type="EMBL" id="QRD06189.1"/>
    </source>
</evidence>
<feature type="region of interest" description="Disordered" evidence="1">
    <location>
        <begin position="183"/>
        <end position="203"/>
    </location>
</feature>
<accession>A0A7U2IAD7</accession>
<evidence type="ECO:0000256" key="1">
    <source>
        <dbReference type="SAM" id="MobiDB-lite"/>
    </source>
</evidence>
<sequence length="262" mass="28793">MPQDPYKSSLYRKQYEAARTQFDTQDMDGCIAAAKHNLTDPTLPPYYVIKNSILVASALDDWNDADIFRLAAEQEWRTSYIAANRQGDADALEALKELRKELAELEEFRLQDLGITVTDETRHEAYDTAGAIDDAGYEDYSDAEMDTDDEEDTGRDMMEDTSAIRSASLAKAENQDQVAAGLPDLPIRPASEHPNRISITPAAAGPFLSHKQVRRQKSFISKGGAFHAQQFAKSLIDAQSSSNAEASGPGKDPTADKSLGDK</sequence>
<name>A0A7U2IAD7_PHANO</name>
<gene>
    <name evidence="2" type="ORF">JI435_147550</name>
</gene>
<feature type="region of interest" description="Disordered" evidence="1">
    <location>
        <begin position="237"/>
        <end position="262"/>
    </location>
</feature>
<dbReference type="EMBL" id="CP069042">
    <property type="protein sequence ID" value="QRD06189.1"/>
    <property type="molecule type" value="Genomic_DNA"/>
</dbReference>
<evidence type="ECO:0000313" key="3">
    <source>
        <dbReference type="Proteomes" id="UP000663193"/>
    </source>
</evidence>
<proteinExistence type="predicted"/>
<dbReference type="VEuPathDB" id="FungiDB:JI435_147550"/>
<dbReference type="OrthoDB" id="3800288at2759"/>
<protein>
    <submittedName>
        <fullName evidence="2">Uncharacterized protein</fullName>
    </submittedName>
</protein>
<dbReference type="OMA" id="YRWEDIS"/>
<organism evidence="2 3">
    <name type="scientific">Phaeosphaeria nodorum (strain SN15 / ATCC MYA-4574 / FGSC 10173)</name>
    <name type="common">Glume blotch fungus</name>
    <name type="synonym">Parastagonospora nodorum</name>
    <dbReference type="NCBI Taxonomy" id="321614"/>
    <lineage>
        <taxon>Eukaryota</taxon>
        <taxon>Fungi</taxon>
        <taxon>Dikarya</taxon>
        <taxon>Ascomycota</taxon>
        <taxon>Pezizomycotina</taxon>
        <taxon>Dothideomycetes</taxon>
        <taxon>Pleosporomycetidae</taxon>
        <taxon>Pleosporales</taxon>
        <taxon>Pleosporineae</taxon>
        <taxon>Phaeosphaeriaceae</taxon>
        <taxon>Parastagonospora</taxon>
    </lineage>
</organism>
<dbReference type="Proteomes" id="UP000663193">
    <property type="component" value="Chromosome 20"/>
</dbReference>
<dbReference type="AlphaFoldDB" id="A0A7U2IAD7"/>
<feature type="compositionally biased region" description="Basic and acidic residues" evidence="1">
    <location>
        <begin position="253"/>
        <end position="262"/>
    </location>
</feature>
<reference evidence="3" key="1">
    <citation type="journal article" date="2021" name="BMC Genomics">
        <title>Chromosome-level genome assembly and manually-curated proteome of model necrotroph Parastagonospora nodorum Sn15 reveals a genome-wide trove of candidate effector homologs, and redundancy of virulence-related functions within an accessory chromosome.</title>
        <authorList>
            <person name="Bertazzoni S."/>
            <person name="Jones D.A.B."/>
            <person name="Phan H.T."/>
            <person name="Tan K.-C."/>
            <person name="Hane J.K."/>
        </authorList>
    </citation>
    <scope>NUCLEOTIDE SEQUENCE [LARGE SCALE GENOMIC DNA]</scope>
    <source>
        <strain evidence="3">SN15 / ATCC MYA-4574 / FGSC 10173)</strain>
    </source>
</reference>
<keyword evidence="3" id="KW-1185">Reference proteome</keyword>
<dbReference type="RefSeq" id="XP_001804937.1">
    <property type="nucleotide sequence ID" value="XM_001804885.1"/>
</dbReference>
<dbReference type="KEGG" id="pno:SNOG_14755"/>